<dbReference type="RefSeq" id="WP_181271124.1">
    <property type="nucleotide sequence ID" value="NZ_BMJG01000004.1"/>
</dbReference>
<protein>
    <submittedName>
        <fullName evidence="8">Choline dehydrogenase</fullName>
    </submittedName>
</protein>
<dbReference type="PIRSF" id="PIRSF000137">
    <property type="entry name" value="Alcohol_oxidase"/>
    <property type="match status" value="1"/>
</dbReference>
<dbReference type="InterPro" id="IPR000172">
    <property type="entry name" value="GMC_OxRdtase_N"/>
</dbReference>
<evidence type="ECO:0000256" key="4">
    <source>
        <dbReference type="ARBA" id="ARBA00022827"/>
    </source>
</evidence>
<dbReference type="SUPFAM" id="SSF54373">
    <property type="entry name" value="FAD-linked reductases, C-terminal domain"/>
    <property type="match status" value="1"/>
</dbReference>
<proteinExistence type="inferred from homology"/>
<dbReference type="Proteomes" id="UP000632322">
    <property type="component" value="Unassembled WGS sequence"/>
</dbReference>
<keyword evidence="3 5" id="KW-0285">Flavoprotein</keyword>
<feature type="domain" description="Glucose-methanol-choline oxidoreductase N-terminal" evidence="7">
    <location>
        <begin position="78"/>
        <end position="101"/>
    </location>
</feature>
<evidence type="ECO:0000256" key="1">
    <source>
        <dbReference type="ARBA" id="ARBA00001974"/>
    </source>
</evidence>
<dbReference type="PANTHER" id="PTHR11552:SF147">
    <property type="entry name" value="CHOLINE DEHYDROGENASE, MITOCHONDRIAL"/>
    <property type="match status" value="1"/>
</dbReference>
<keyword evidence="9" id="KW-1185">Reference proteome</keyword>
<dbReference type="Gene3D" id="3.30.560.10">
    <property type="entry name" value="Glucose Oxidase, domain 3"/>
    <property type="match status" value="1"/>
</dbReference>
<dbReference type="Pfam" id="PF05199">
    <property type="entry name" value="GMC_oxred_C"/>
    <property type="match status" value="1"/>
</dbReference>
<comment type="similarity">
    <text evidence="2 5">Belongs to the GMC oxidoreductase family.</text>
</comment>
<dbReference type="Gene3D" id="3.50.50.60">
    <property type="entry name" value="FAD/NAD(P)-binding domain"/>
    <property type="match status" value="1"/>
</dbReference>
<dbReference type="PANTHER" id="PTHR11552">
    <property type="entry name" value="GLUCOSE-METHANOL-CHOLINE GMC OXIDOREDUCTASE"/>
    <property type="match status" value="1"/>
</dbReference>
<dbReference type="InterPro" id="IPR007867">
    <property type="entry name" value="GMC_OxRtase_C"/>
</dbReference>
<dbReference type="PROSITE" id="PS00623">
    <property type="entry name" value="GMC_OXRED_1"/>
    <property type="match status" value="1"/>
</dbReference>
<reference evidence="9" key="1">
    <citation type="journal article" date="2019" name="Int. J. Syst. Evol. Microbiol.">
        <title>The Global Catalogue of Microorganisms (GCM) 10K type strain sequencing project: providing services to taxonomists for standard genome sequencing and annotation.</title>
        <authorList>
            <consortium name="The Broad Institute Genomics Platform"/>
            <consortium name="The Broad Institute Genome Sequencing Center for Infectious Disease"/>
            <person name="Wu L."/>
            <person name="Ma J."/>
        </authorList>
    </citation>
    <scope>NUCLEOTIDE SEQUENCE [LARGE SCALE GENOMIC DNA]</scope>
    <source>
        <strain evidence="9">CGMCC 1.15472</strain>
    </source>
</reference>
<dbReference type="EMBL" id="BMJG01000004">
    <property type="protein sequence ID" value="GGC34685.1"/>
    <property type="molecule type" value="Genomic_DNA"/>
</dbReference>
<dbReference type="SUPFAM" id="SSF51905">
    <property type="entry name" value="FAD/NAD(P)-binding domain"/>
    <property type="match status" value="1"/>
</dbReference>
<dbReference type="InterPro" id="IPR012132">
    <property type="entry name" value="GMC_OxRdtase"/>
</dbReference>
<feature type="region of interest" description="Disordered" evidence="6">
    <location>
        <begin position="516"/>
        <end position="542"/>
    </location>
</feature>
<evidence type="ECO:0000256" key="5">
    <source>
        <dbReference type="RuleBase" id="RU003968"/>
    </source>
</evidence>
<keyword evidence="4 5" id="KW-0274">FAD</keyword>
<dbReference type="Pfam" id="PF00732">
    <property type="entry name" value="GMC_oxred_N"/>
    <property type="match status" value="1"/>
</dbReference>
<evidence type="ECO:0000256" key="2">
    <source>
        <dbReference type="ARBA" id="ARBA00010790"/>
    </source>
</evidence>
<evidence type="ECO:0000259" key="7">
    <source>
        <dbReference type="PROSITE" id="PS00623"/>
    </source>
</evidence>
<feature type="compositionally biased region" description="Low complexity" evidence="6">
    <location>
        <begin position="516"/>
        <end position="535"/>
    </location>
</feature>
<organism evidence="8 9">
    <name type="scientific">Brevibacterium sediminis</name>
    <dbReference type="NCBI Taxonomy" id="1857024"/>
    <lineage>
        <taxon>Bacteria</taxon>
        <taxon>Bacillati</taxon>
        <taxon>Actinomycetota</taxon>
        <taxon>Actinomycetes</taxon>
        <taxon>Micrococcales</taxon>
        <taxon>Brevibacteriaceae</taxon>
        <taxon>Brevibacterium</taxon>
    </lineage>
</organism>
<dbReference type="InterPro" id="IPR036188">
    <property type="entry name" value="FAD/NAD-bd_sf"/>
</dbReference>
<evidence type="ECO:0000256" key="6">
    <source>
        <dbReference type="SAM" id="MobiDB-lite"/>
    </source>
</evidence>
<evidence type="ECO:0000313" key="9">
    <source>
        <dbReference type="Proteomes" id="UP000632322"/>
    </source>
</evidence>
<comment type="cofactor">
    <cofactor evidence="1">
        <name>FAD</name>
        <dbReference type="ChEBI" id="CHEBI:57692"/>
    </cofactor>
</comment>
<name>A0ABQ1M5G4_9MICO</name>
<comment type="caution">
    <text evidence="8">The sequence shown here is derived from an EMBL/GenBank/DDBJ whole genome shotgun (WGS) entry which is preliminary data.</text>
</comment>
<sequence length="542" mass="58086">MYDYIVVGAGSAGCVLAARLSEDPDVKVALIEAGAADTADEIHIPAAFSTLFKSQWDWDLDTEPEPELHRRRAYLPRGKMLGGSSSMNAMIYIRGNRADYDQWAADGATGWSYDDVLPYFRKAESNERGADDFHGADGPLTVSESRSMNPLCDAWVDGAVEAGFDHNEDFNSGEQLGVGRFQVTQRDGMRCSTAVAYLHPVAERKNLTVITDAHARKVLIEGSRAVGVEIERYGEIEQIRANREVVLSAGAYGSAHLLLLSGVGPAAQLDAFGIEKVADLPVGERMQDHYMVMLNYTTDLETLKTAVSPANAELLQTAGRGPLTSNIGEAGGFFQTREGLNGPDVQFHSTPCLFAEEGLGAQTVQGLAAGPCVLKPTSTGTLTLRSPDPKVAPRILHNYLGSDEDKQSILAGLRIALDIASQPAMQAVIKDDFIVPEGFSDEELLDFARQVGQTLYHPTSTCSIGHVVDPELKVIGVDGLRVADASVMPTVVRGNTNAPTIMIGEKAADLIAESRTTATRTAKPTTATEAATPITQKDEVPA</sequence>
<accession>A0ABQ1M5G4</accession>
<gene>
    <name evidence="8" type="primary">betA</name>
    <name evidence="8" type="ORF">GCM10010974_16410</name>
</gene>
<evidence type="ECO:0000256" key="3">
    <source>
        <dbReference type="ARBA" id="ARBA00022630"/>
    </source>
</evidence>
<evidence type="ECO:0000313" key="8">
    <source>
        <dbReference type="EMBL" id="GGC34685.1"/>
    </source>
</evidence>